<feature type="modified residue" description="4-aspartylphosphate" evidence="1">
    <location>
        <position position="54"/>
    </location>
</feature>
<accession>F2IHI1</accession>
<dbReference type="SUPFAM" id="SSF52172">
    <property type="entry name" value="CheY-like"/>
    <property type="match status" value="1"/>
</dbReference>
<dbReference type="InterPro" id="IPR046947">
    <property type="entry name" value="LytR-like"/>
</dbReference>
<dbReference type="InterPro" id="IPR001789">
    <property type="entry name" value="Sig_transdc_resp-reg_receiver"/>
</dbReference>
<dbReference type="eggNOG" id="COG3279">
    <property type="taxonomic scope" value="Bacteria"/>
</dbReference>
<dbReference type="Proteomes" id="UP000007463">
    <property type="component" value="Chromosome"/>
</dbReference>
<dbReference type="Gene3D" id="3.40.50.2300">
    <property type="match status" value="1"/>
</dbReference>
<keyword evidence="5" id="KW-1185">Reference proteome</keyword>
<dbReference type="STRING" id="755732.Fluta_1755"/>
<dbReference type="Pfam" id="PF00072">
    <property type="entry name" value="Response_reg"/>
    <property type="match status" value="1"/>
</dbReference>
<dbReference type="Pfam" id="PF04397">
    <property type="entry name" value="LytTR"/>
    <property type="match status" value="1"/>
</dbReference>
<dbReference type="EMBL" id="CP002542">
    <property type="protein sequence ID" value="AEA43746.1"/>
    <property type="molecule type" value="Genomic_DNA"/>
</dbReference>
<dbReference type="PROSITE" id="PS50930">
    <property type="entry name" value="HTH_LYTTR"/>
    <property type="match status" value="1"/>
</dbReference>
<gene>
    <name evidence="4" type="ordered locus">Fluta_1755</name>
</gene>
<dbReference type="GO" id="GO:0003677">
    <property type="term" value="F:DNA binding"/>
    <property type="evidence" value="ECO:0007669"/>
    <property type="project" value="InterPro"/>
</dbReference>
<dbReference type="InterPro" id="IPR011006">
    <property type="entry name" value="CheY-like_superfamily"/>
</dbReference>
<evidence type="ECO:0000313" key="4">
    <source>
        <dbReference type="EMBL" id="AEA43746.1"/>
    </source>
</evidence>
<dbReference type="SMART" id="SM00448">
    <property type="entry name" value="REC"/>
    <property type="match status" value="1"/>
</dbReference>
<evidence type="ECO:0000259" key="3">
    <source>
        <dbReference type="PROSITE" id="PS50930"/>
    </source>
</evidence>
<reference evidence="4 5" key="1">
    <citation type="journal article" date="2011" name="Stand. Genomic Sci.">
        <title>Complete genome sequence of the gliding freshwater bacterium Fluviicola taffensis type strain (RW262).</title>
        <authorList>
            <person name="Woyke T."/>
            <person name="Chertkov O."/>
            <person name="Lapidus A."/>
            <person name="Nolan M."/>
            <person name="Lucas S."/>
            <person name="Del Rio T.G."/>
            <person name="Tice H."/>
            <person name="Cheng J.F."/>
            <person name="Tapia R."/>
            <person name="Han C."/>
            <person name="Goodwin L."/>
            <person name="Pitluck S."/>
            <person name="Liolios K."/>
            <person name="Pagani I."/>
            <person name="Ivanova N."/>
            <person name="Huntemann M."/>
            <person name="Mavromatis K."/>
            <person name="Mikhailova N."/>
            <person name="Pati A."/>
            <person name="Chen A."/>
            <person name="Palaniappan K."/>
            <person name="Land M."/>
            <person name="Hauser L."/>
            <person name="Brambilla E.M."/>
            <person name="Rohde M."/>
            <person name="Mwirichia R."/>
            <person name="Sikorski J."/>
            <person name="Tindall B.J."/>
            <person name="Goker M."/>
            <person name="Bristow J."/>
            <person name="Eisen J.A."/>
            <person name="Markowitz V."/>
            <person name="Hugenholtz P."/>
            <person name="Klenk H.P."/>
            <person name="Kyrpides N.C."/>
        </authorList>
    </citation>
    <scope>NUCLEOTIDE SEQUENCE [LARGE SCALE GENOMIC DNA]</scope>
    <source>
        <strain evidence="5">DSM 16823 / RW262 / RW262</strain>
    </source>
</reference>
<proteinExistence type="predicted"/>
<dbReference type="PROSITE" id="PS50110">
    <property type="entry name" value="RESPONSE_REGULATORY"/>
    <property type="match status" value="1"/>
</dbReference>
<reference evidence="5" key="2">
    <citation type="submission" date="2011-02" db="EMBL/GenBank/DDBJ databases">
        <title>The complete genome of Fluviicola taffensis DSM 16823.</title>
        <authorList>
            <consortium name="US DOE Joint Genome Institute (JGI-PGF)"/>
            <person name="Lucas S."/>
            <person name="Copeland A."/>
            <person name="Lapidus A."/>
            <person name="Bruce D."/>
            <person name="Goodwin L."/>
            <person name="Pitluck S."/>
            <person name="Kyrpides N."/>
            <person name="Mavromatis K."/>
            <person name="Ivanova N."/>
            <person name="Mikhailova N."/>
            <person name="Pagani I."/>
            <person name="Chertkov O."/>
            <person name="Detter J.C."/>
            <person name="Han C."/>
            <person name="Tapia R."/>
            <person name="Land M."/>
            <person name="Hauser L."/>
            <person name="Markowitz V."/>
            <person name="Cheng J.-F."/>
            <person name="Hugenholtz P."/>
            <person name="Woyke T."/>
            <person name="Wu D."/>
            <person name="Tindall B."/>
            <person name="Pomrenke H.G."/>
            <person name="Brambilla E."/>
            <person name="Klenk H.-P."/>
            <person name="Eisen J.A."/>
        </authorList>
    </citation>
    <scope>NUCLEOTIDE SEQUENCE [LARGE SCALE GENOMIC DNA]</scope>
    <source>
        <strain evidence="5">DSM 16823 / RW262 / RW262</strain>
    </source>
</reference>
<dbReference type="GO" id="GO:0000156">
    <property type="term" value="F:phosphorelay response regulator activity"/>
    <property type="evidence" value="ECO:0007669"/>
    <property type="project" value="InterPro"/>
</dbReference>
<keyword evidence="1" id="KW-0597">Phosphoprotein</keyword>
<dbReference type="HOGENOM" id="CLU_000445_14_1_10"/>
<dbReference type="InterPro" id="IPR007492">
    <property type="entry name" value="LytTR_DNA-bd_dom"/>
</dbReference>
<dbReference type="AlphaFoldDB" id="F2IHI1"/>
<dbReference type="PANTHER" id="PTHR37299">
    <property type="entry name" value="TRANSCRIPTIONAL REGULATOR-RELATED"/>
    <property type="match status" value="1"/>
</dbReference>
<name>F2IHI1_FLUTR</name>
<feature type="domain" description="Response regulatory" evidence="2">
    <location>
        <begin position="2"/>
        <end position="117"/>
    </location>
</feature>
<dbReference type="RefSeq" id="WP_013686516.1">
    <property type="nucleotide sequence ID" value="NC_015321.1"/>
</dbReference>
<protein>
    <submittedName>
        <fullName evidence="4">Two component transcriptional regulator, LytTR family</fullName>
    </submittedName>
</protein>
<dbReference type="OrthoDB" id="2168082at2"/>
<organism evidence="4 5">
    <name type="scientific">Fluviicola taffensis (strain DSM 16823 / NCIMB 13979 / RW262)</name>
    <dbReference type="NCBI Taxonomy" id="755732"/>
    <lineage>
        <taxon>Bacteria</taxon>
        <taxon>Pseudomonadati</taxon>
        <taxon>Bacteroidota</taxon>
        <taxon>Flavobacteriia</taxon>
        <taxon>Flavobacteriales</taxon>
        <taxon>Crocinitomicaceae</taxon>
        <taxon>Fluviicola</taxon>
    </lineage>
</organism>
<feature type="domain" description="HTH LytTR-type" evidence="3">
    <location>
        <begin position="144"/>
        <end position="248"/>
    </location>
</feature>
<dbReference type="Gene3D" id="2.40.50.1020">
    <property type="entry name" value="LytTr DNA-binding domain"/>
    <property type="match status" value="1"/>
</dbReference>
<evidence type="ECO:0000256" key="1">
    <source>
        <dbReference type="PROSITE-ProRule" id="PRU00169"/>
    </source>
</evidence>
<evidence type="ECO:0000259" key="2">
    <source>
        <dbReference type="PROSITE" id="PS50110"/>
    </source>
</evidence>
<sequence>MKGILIDDSPQARKLLRLMLQELAPKLEIVAELEDAQAGLSKVKELKPDVVFLDIEMPGKSGLQLAEELVQNGCQSALIFTTAYNAYAINAFRLSAVDYLLKPIQEDQLLEAISKVNERLKFRNSDVQLQALSKNLKAERPDVLCIPIQGGYEYLSIKEILFLEADGSYVRIVCTNGKHKLVSKNLKYFENAMQGVANFVRVHRSYSVNMDEVAAYVRSDGGNLELRSGKVIPVSRERKPAVLKYLNLD</sequence>
<dbReference type="PANTHER" id="PTHR37299:SF1">
    <property type="entry name" value="STAGE 0 SPORULATION PROTEIN A HOMOLOG"/>
    <property type="match status" value="1"/>
</dbReference>
<evidence type="ECO:0000313" key="5">
    <source>
        <dbReference type="Proteomes" id="UP000007463"/>
    </source>
</evidence>
<dbReference type="KEGG" id="fte:Fluta_1755"/>
<dbReference type="SMART" id="SM00850">
    <property type="entry name" value="LytTR"/>
    <property type="match status" value="1"/>
</dbReference>